<reference evidence="2 3" key="1">
    <citation type="submission" date="2018-08" db="EMBL/GenBank/DDBJ databases">
        <title>Recombination of ecologically and evolutionarily significant loci maintains genetic cohesion in the Pseudomonas syringae species complex.</title>
        <authorList>
            <person name="Dillon M."/>
            <person name="Thakur S."/>
            <person name="Almeida R.N.D."/>
            <person name="Weir B.S."/>
            <person name="Guttman D.S."/>
        </authorList>
    </citation>
    <scope>NUCLEOTIDE SEQUENCE [LARGE SCALE GENOMIC DNA]</scope>
    <source>
        <strain evidence="2 3">ICMP 4996</strain>
    </source>
</reference>
<dbReference type="AlphaFoldDB" id="A0A3M4YRF6"/>
<dbReference type="Proteomes" id="UP000268004">
    <property type="component" value="Unassembled WGS sequence"/>
</dbReference>
<organism evidence="2 3">
    <name type="scientific">Pseudomonas coronafaciens pv. striafaciens</name>
    <dbReference type="NCBI Taxonomy" id="235276"/>
    <lineage>
        <taxon>Bacteria</taxon>
        <taxon>Pseudomonadati</taxon>
        <taxon>Pseudomonadota</taxon>
        <taxon>Gammaproteobacteria</taxon>
        <taxon>Pseudomonadales</taxon>
        <taxon>Pseudomonadaceae</taxon>
        <taxon>Pseudomonas</taxon>
        <taxon>Pseudomonas coronafaciens</taxon>
    </lineage>
</organism>
<evidence type="ECO:0000313" key="3">
    <source>
        <dbReference type="Proteomes" id="UP000268004"/>
    </source>
</evidence>
<dbReference type="EMBL" id="RBSD01000044">
    <property type="protein sequence ID" value="RMR90657.1"/>
    <property type="molecule type" value="Genomic_DNA"/>
</dbReference>
<keyword evidence="1" id="KW-0732">Signal</keyword>
<evidence type="ECO:0000256" key="1">
    <source>
        <dbReference type="SAM" id="SignalP"/>
    </source>
</evidence>
<sequence length="330" mass="35732">MPPRKGGPCSPIKITRHLPMSLKNHFLSASGLAMAILWLSSTACATENAAPTTAAGVFDFGAGFMPPTTPNGTVGMRISNYRANVIKDSHGNDSPNDFQINVLAIGLAYLRMTEQEFLGARYGFAVVPIFFKMDADLGVNAGGQRVFSDSASLFRQADLQVVPIILDWKLGPGLGINAQLMFQAPTGDYDKNRLVSPGTHHWTVSPLLNATYISPGGFEVSSSFQIDINARNPDTDYRSGVEYRHEFAVGQHVGDWTVGIGGYYYRQLSDDDAPGLTRGNRARVLAAGPAVSYFKPGAGLPPIWLHAYKEFDAHNRAEGYTVALRTGISF</sequence>
<proteinExistence type="predicted"/>
<accession>A0A3M4YRF6</accession>
<protein>
    <submittedName>
        <fullName evidence="2">Phenol degradation meta-pathway protein</fullName>
    </submittedName>
</protein>
<comment type="caution">
    <text evidence="2">The sequence shown here is derived from an EMBL/GenBank/DDBJ whole genome shotgun (WGS) entry which is preliminary data.</text>
</comment>
<feature type="signal peptide" evidence="1">
    <location>
        <begin position="1"/>
        <end position="45"/>
    </location>
</feature>
<evidence type="ECO:0000313" key="2">
    <source>
        <dbReference type="EMBL" id="RMR90657.1"/>
    </source>
</evidence>
<dbReference type="InterPro" id="IPR025737">
    <property type="entry name" value="FApF"/>
</dbReference>
<gene>
    <name evidence="2" type="ORF">ALP78_04960</name>
</gene>
<name>A0A3M4YRF6_9PSED</name>
<feature type="chain" id="PRO_5018048363" evidence="1">
    <location>
        <begin position="46"/>
        <end position="330"/>
    </location>
</feature>
<dbReference type="Pfam" id="PF13557">
    <property type="entry name" value="Phenol_MetA_deg"/>
    <property type="match status" value="1"/>
</dbReference>